<sequence>MDDERAKSIKVIRLKDKTYGQYLTAATDQVSVTLTKPKTLGYNPKHTEWRLEWLNNSPKGLVGQVRLWSIYDKALTFNQDPYEYAGYIDSFGPTFTTWSGYLRQRFLPPSDGGRGAPSKWKFALKVKNKVVATYLQKWSKFERIYYDLCADDSSRYDKPKFIFIDQFLFPSLTTEWLVEVVAFHDDSDDESSDDSDDHSSDDSDDHSSVDSDDHSSDDSE</sequence>
<evidence type="ECO:0000313" key="3">
    <source>
        <dbReference type="Proteomes" id="UP001443914"/>
    </source>
</evidence>
<feature type="region of interest" description="Disordered" evidence="1">
    <location>
        <begin position="186"/>
        <end position="220"/>
    </location>
</feature>
<name>A0AAW1GRW8_SAPOF</name>
<evidence type="ECO:0000256" key="1">
    <source>
        <dbReference type="SAM" id="MobiDB-lite"/>
    </source>
</evidence>
<accession>A0AAW1GRW8</accession>
<reference evidence="2" key="1">
    <citation type="submission" date="2024-03" db="EMBL/GenBank/DDBJ databases">
        <title>WGS assembly of Saponaria officinalis var. Norfolk2.</title>
        <authorList>
            <person name="Jenkins J."/>
            <person name="Shu S."/>
            <person name="Grimwood J."/>
            <person name="Barry K."/>
            <person name="Goodstein D."/>
            <person name="Schmutz J."/>
            <person name="Leebens-Mack J."/>
            <person name="Osbourn A."/>
        </authorList>
    </citation>
    <scope>NUCLEOTIDE SEQUENCE [LARGE SCALE GENOMIC DNA]</scope>
    <source>
        <strain evidence="2">JIC</strain>
    </source>
</reference>
<evidence type="ECO:0000313" key="2">
    <source>
        <dbReference type="EMBL" id="KAK9667310.1"/>
    </source>
</evidence>
<dbReference type="EMBL" id="JBDFQZ010000014">
    <property type="protein sequence ID" value="KAK9667310.1"/>
    <property type="molecule type" value="Genomic_DNA"/>
</dbReference>
<keyword evidence="3" id="KW-1185">Reference proteome</keyword>
<dbReference type="AlphaFoldDB" id="A0AAW1GRW8"/>
<comment type="caution">
    <text evidence="2">The sequence shown here is derived from an EMBL/GenBank/DDBJ whole genome shotgun (WGS) entry which is preliminary data.</text>
</comment>
<dbReference type="Proteomes" id="UP001443914">
    <property type="component" value="Unassembled WGS sequence"/>
</dbReference>
<feature type="compositionally biased region" description="Basic and acidic residues" evidence="1">
    <location>
        <begin position="197"/>
        <end position="220"/>
    </location>
</feature>
<protein>
    <submittedName>
        <fullName evidence="2">Uncharacterized protein</fullName>
    </submittedName>
</protein>
<organism evidence="2 3">
    <name type="scientific">Saponaria officinalis</name>
    <name type="common">Common soapwort</name>
    <name type="synonym">Lychnis saponaria</name>
    <dbReference type="NCBI Taxonomy" id="3572"/>
    <lineage>
        <taxon>Eukaryota</taxon>
        <taxon>Viridiplantae</taxon>
        <taxon>Streptophyta</taxon>
        <taxon>Embryophyta</taxon>
        <taxon>Tracheophyta</taxon>
        <taxon>Spermatophyta</taxon>
        <taxon>Magnoliopsida</taxon>
        <taxon>eudicotyledons</taxon>
        <taxon>Gunneridae</taxon>
        <taxon>Pentapetalae</taxon>
        <taxon>Caryophyllales</taxon>
        <taxon>Caryophyllaceae</taxon>
        <taxon>Caryophylleae</taxon>
        <taxon>Saponaria</taxon>
    </lineage>
</organism>
<feature type="compositionally biased region" description="Acidic residues" evidence="1">
    <location>
        <begin position="186"/>
        <end position="196"/>
    </location>
</feature>
<gene>
    <name evidence="2" type="ORF">RND81_14G247400</name>
</gene>
<proteinExistence type="predicted"/>